<dbReference type="NCBIfam" id="TIGR00544">
    <property type="entry name" value="lgt"/>
    <property type="match status" value="1"/>
</dbReference>
<accession>A0ABV1EKG3</accession>
<keyword evidence="6 7" id="KW-0472">Membrane</keyword>
<comment type="pathway">
    <text evidence="7">Protein modification; lipoprotein biosynthesis (diacylglyceryl transfer).</text>
</comment>
<keyword evidence="9" id="KW-1185">Reference proteome</keyword>
<sequence length="355" mass="40557">MMGTVSFPGLGLEFQLNRVAFHVGSWPVYWYGIIIAAGFLLAVLYCTRVAGQYGIRQDDIIDMLFFAVPLSIVGARLYYIVFYLDLFRKEDGSLDFGAMVRIWDGGLAIYGGVIMAVIVLLVFCKVRRIKFLAFADLGVFGMLIGQMVGRWGNFVNIEAYGGPTDLPWRMGIYAYVDGVRQYMEVHPTFLYESLWNLVGFLLLIQVAKRWRKFDGQMFLSYFAWYGVGRGFIEGLRTDSLYFFNTPIRVSQVFGFATAAVAIVLLVINLVFLKHDPAKLWVNQVKKEARRVALVYREGSPDVQKWYRTQKKNLEQEFAKVEEYALPANATDADMAELYEALKSRDDLSEIRQPKT</sequence>
<dbReference type="EMBL" id="JBBMFT010000001">
    <property type="protein sequence ID" value="MEQ2455075.1"/>
    <property type="molecule type" value="Genomic_DNA"/>
</dbReference>
<comment type="caution">
    <text evidence="8">The sequence shown here is derived from an EMBL/GenBank/DDBJ whole genome shotgun (WGS) entry which is preliminary data.</text>
</comment>
<organism evidence="8 9">
    <name type="scientific">Flavonifractor hominis</name>
    <dbReference type="NCBI Taxonomy" id="3133178"/>
    <lineage>
        <taxon>Bacteria</taxon>
        <taxon>Bacillati</taxon>
        <taxon>Bacillota</taxon>
        <taxon>Clostridia</taxon>
        <taxon>Eubacteriales</taxon>
        <taxon>Oscillospiraceae</taxon>
        <taxon>Flavonifractor</taxon>
    </lineage>
</organism>
<comment type="subcellular location">
    <subcellularLocation>
        <location evidence="7">Cell membrane</location>
        <topology evidence="7">Multi-pass membrane protein</topology>
    </subcellularLocation>
</comment>
<feature type="transmembrane region" description="Helical" evidence="7">
    <location>
        <begin position="131"/>
        <end position="149"/>
    </location>
</feature>
<evidence type="ECO:0000256" key="4">
    <source>
        <dbReference type="ARBA" id="ARBA00022692"/>
    </source>
</evidence>
<evidence type="ECO:0000313" key="8">
    <source>
        <dbReference type="EMBL" id="MEQ2455075.1"/>
    </source>
</evidence>
<dbReference type="HAMAP" id="MF_01147">
    <property type="entry name" value="Lgt"/>
    <property type="match status" value="1"/>
</dbReference>
<feature type="transmembrane region" description="Helical" evidence="7">
    <location>
        <begin position="213"/>
        <end position="232"/>
    </location>
</feature>
<evidence type="ECO:0000256" key="2">
    <source>
        <dbReference type="ARBA" id="ARBA00022475"/>
    </source>
</evidence>
<dbReference type="PANTHER" id="PTHR30589:SF0">
    <property type="entry name" value="PHOSPHATIDYLGLYCEROL--PROLIPOPROTEIN DIACYLGLYCERYL TRANSFERASE"/>
    <property type="match status" value="1"/>
</dbReference>
<gene>
    <name evidence="7 8" type="primary">lgt</name>
    <name evidence="8" type="ORF">WMO45_00945</name>
</gene>
<feature type="transmembrane region" description="Helical" evidence="7">
    <location>
        <begin position="189"/>
        <end position="206"/>
    </location>
</feature>
<dbReference type="InterPro" id="IPR001640">
    <property type="entry name" value="Lgt"/>
</dbReference>
<protein>
    <recommendedName>
        <fullName evidence="7">Phosphatidylglycerol--prolipoprotein diacylglyceryl transferase</fullName>
        <ecNumber evidence="7">2.5.1.145</ecNumber>
    </recommendedName>
</protein>
<dbReference type="Proteomes" id="UP001440599">
    <property type="component" value="Unassembled WGS sequence"/>
</dbReference>
<evidence type="ECO:0000256" key="7">
    <source>
        <dbReference type="HAMAP-Rule" id="MF_01147"/>
    </source>
</evidence>
<evidence type="ECO:0000256" key="1">
    <source>
        <dbReference type="ARBA" id="ARBA00007150"/>
    </source>
</evidence>
<dbReference type="PROSITE" id="PS01311">
    <property type="entry name" value="LGT"/>
    <property type="match status" value="1"/>
</dbReference>
<name>A0ABV1EKG3_9FIRM</name>
<keyword evidence="2 7" id="KW-1003">Cell membrane</keyword>
<evidence type="ECO:0000256" key="5">
    <source>
        <dbReference type="ARBA" id="ARBA00022989"/>
    </source>
</evidence>
<evidence type="ECO:0000256" key="6">
    <source>
        <dbReference type="ARBA" id="ARBA00023136"/>
    </source>
</evidence>
<dbReference type="RefSeq" id="WP_349138757.1">
    <property type="nucleotide sequence ID" value="NZ_JBBMFT010000001.1"/>
</dbReference>
<dbReference type="PANTHER" id="PTHR30589">
    <property type="entry name" value="PROLIPOPROTEIN DIACYLGLYCERYL TRANSFERASE"/>
    <property type="match status" value="1"/>
</dbReference>
<feature type="binding site" evidence="7">
    <location>
        <position position="150"/>
    </location>
    <ligand>
        <name>a 1,2-diacyl-sn-glycero-3-phospho-(1'-sn-glycerol)</name>
        <dbReference type="ChEBI" id="CHEBI:64716"/>
    </ligand>
</feature>
<comment type="similarity">
    <text evidence="1 7">Belongs to the Lgt family.</text>
</comment>
<proteinExistence type="inferred from homology"/>
<comment type="catalytic activity">
    <reaction evidence="7">
        <text>L-cysteinyl-[prolipoprotein] + a 1,2-diacyl-sn-glycero-3-phospho-(1'-sn-glycerol) = an S-1,2-diacyl-sn-glyceryl-L-cysteinyl-[prolipoprotein] + sn-glycerol 1-phosphate + H(+)</text>
        <dbReference type="Rhea" id="RHEA:56712"/>
        <dbReference type="Rhea" id="RHEA-COMP:14679"/>
        <dbReference type="Rhea" id="RHEA-COMP:14680"/>
        <dbReference type="ChEBI" id="CHEBI:15378"/>
        <dbReference type="ChEBI" id="CHEBI:29950"/>
        <dbReference type="ChEBI" id="CHEBI:57685"/>
        <dbReference type="ChEBI" id="CHEBI:64716"/>
        <dbReference type="ChEBI" id="CHEBI:140658"/>
        <dbReference type="EC" id="2.5.1.145"/>
    </reaction>
</comment>
<dbReference type="GO" id="GO:0008961">
    <property type="term" value="F:phosphatidylglycerol-prolipoprotein diacylglyceryl transferase activity"/>
    <property type="evidence" value="ECO:0007669"/>
    <property type="project" value="UniProtKB-EC"/>
</dbReference>
<dbReference type="Pfam" id="PF01790">
    <property type="entry name" value="LGT"/>
    <property type="match status" value="1"/>
</dbReference>
<keyword evidence="4 7" id="KW-0812">Transmembrane</keyword>
<evidence type="ECO:0000256" key="3">
    <source>
        <dbReference type="ARBA" id="ARBA00022679"/>
    </source>
</evidence>
<reference evidence="8 9" key="1">
    <citation type="submission" date="2024-03" db="EMBL/GenBank/DDBJ databases">
        <title>Human intestinal bacterial collection.</title>
        <authorList>
            <person name="Pauvert C."/>
            <person name="Hitch T.C.A."/>
            <person name="Clavel T."/>
        </authorList>
    </citation>
    <scope>NUCLEOTIDE SEQUENCE [LARGE SCALE GENOMIC DNA]</scope>
    <source>
        <strain evidence="8 9">CLA-AP-H34</strain>
    </source>
</reference>
<comment type="function">
    <text evidence="7">Catalyzes the transfer of the diacylglyceryl group from phosphatidylglycerol to the sulfhydryl group of the N-terminal cysteine of a prolipoprotein, the first step in the formation of mature lipoproteins.</text>
</comment>
<dbReference type="EC" id="2.5.1.145" evidence="7"/>
<evidence type="ECO:0000313" key="9">
    <source>
        <dbReference type="Proteomes" id="UP001440599"/>
    </source>
</evidence>
<keyword evidence="3 7" id="KW-0808">Transferase</keyword>
<keyword evidence="5 7" id="KW-1133">Transmembrane helix</keyword>
<feature type="transmembrane region" description="Helical" evidence="7">
    <location>
        <begin position="28"/>
        <end position="51"/>
    </location>
</feature>
<feature type="transmembrane region" description="Helical" evidence="7">
    <location>
        <begin position="252"/>
        <end position="272"/>
    </location>
</feature>
<feature type="transmembrane region" description="Helical" evidence="7">
    <location>
        <begin position="63"/>
        <end position="82"/>
    </location>
</feature>
<feature type="transmembrane region" description="Helical" evidence="7">
    <location>
        <begin position="102"/>
        <end position="124"/>
    </location>
</feature>